<dbReference type="Pfam" id="PF00153">
    <property type="entry name" value="Mito_carr"/>
    <property type="match status" value="2"/>
</dbReference>
<dbReference type="Gene3D" id="1.50.40.10">
    <property type="entry name" value="Mitochondrial carrier domain"/>
    <property type="match status" value="2"/>
</dbReference>
<organism evidence="12 13">
    <name type="scientific">Rhizoctonia solani</name>
    <dbReference type="NCBI Taxonomy" id="456999"/>
    <lineage>
        <taxon>Eukaryota</taxon>
        <taxon>Fungi</taxon>
        <taxon>Dikarya</taxon>
        <taxon>Basidiomycota</taxon>
        <taxon>Agaricomycotina</taxon>
        <taxon>Agaricomycetes</taxon>
        <taxon>Cantharellales</taxon>
        <taxon>Ceratobasidiaceae</taxon>
        <taxon>Rhizoctonia</taxon>
    </lineage>
</organism>
<evidence type="ECO:0000256" key="2">
    <source>
        <dbReference type="ARBA" id="ARBA00006375"/>
    </source>
</evidence>
<evidence type="ECO:0000256" key="10">
    <source>
        <dbReference type="RuleBase" id="RU000488"/>
    </source>
</evidence>
<keyword evidence="3 10" id="KW-0813">Transport</keyword>
<dbReference type="AlphaFoldDB" id="A0A8H3D4C9"/>
<sequence>MTSLLGIFVFVLVMLGPIAVGLFIAVPIAGAIVRLRANYTPKGLKLDQDGDTSGSFHVTPNARVGPSINGIIHMVRRIYLLEGWHGFYKGFMPALISTILLTLWAIVTIPGHPQYIPRCAMHIPPTHILRGLLYGFGTLAVSIPYEIIFNRAVCTPHRLPWFKPMKTLRIILTPCELRKPWMLYLTPGLLAARMLIVIWVVTVARVVRARLLPSVSEGLSSAHDPLDQYIMTRLMKPTRLAIFLLFSMASTGILCPLEALATRLSVQRNKSGTDDGAVEPAVEYIGEEEDVIALKSEEDPYTGLIDCARRMVREEGAGSLFRAWWLTMIGVTLSAFS</sequence>
<dbReference type="PANTHER" id="PTHR45624:SF10">
    <property type="entry name" value="SLC (SOLUTE CARRIER) HOMOLOG"/>
    <property type="match status" value="1"/>
</dbReference>
<comment type="caution">
    <text evidence="12">The sequence shown here is derived from an EMBL/GenBank/DDBJ whole genome shotgun (WGS) entry which is preliminary data.</text>
</comment>
<dbReference type="InterPro" id="IPR023395">
    <property type="entry name" value="MCP_dom_sf"/>
</dbReference>
<dbReference type="InterPro" id="IPR050567">
    <property type="entry name" value="Mitochondrial_Carrier"/>
</dbReference>
<evidence type="ECO:0000256" key="9">
    <source>
        <dbReference type="PROSITE-ProRule" id="PRU00282"/>
    </source>
</evidence>
<feature type="transmembrane region" description="Helical" evidence="11">
    <location>
        <begin position="240"/>
        <end position="261"/>
    </location>
</feature>
<feature type="repeat" description="Solcar" evidence="9">
    <location>
        <begin position="5"/>
        <end position="115"/>
    </location>
</feature>
<accession>A0A8H3D4C9</accession>
<feature type="transmembrane region" description="Helical" evidence="11">
    <location>
        <begin position="181"/>
        <end position="204"/>
    </location>
</feature>
<feature type="transmembrane region" description="Helical" evidence="11">
    <location>
        <begin position="86"/>
        <end position="107"/>
    </location>
</feature>
<feature type="repeat" description="Solcar" evidence="9">
    <location>
        <begin position="238"/>
        <end position="337"/>
    </location>
</feature>
<evidence type="ECO:0000256" key="11">
    <source>
        <dbReference type="SAM" id="Phobius"/>
    </source>
</evidence>
<evidence type="ECO:0000256" key="6">
    <source>
        <dbReference type="ARBA" id="ARBA00022989"/>
    </source>
</evidence>
<dbReference type="PANTHER" id="PTHR45624">
    <property type="entry name" value="MITOCHONDRIAL BASIC AMINO ACIDS TRANSPORTER-RELATED"/>
    <property type="match status" value="1"/>
</dbReference>
<keyword evidence="6 11" id="KW-1133">Transmembrane helix</keyword>
<dbReference type="GO" id="GO:0031966">
    <property type="term" value="C:mitochondrial membrane"/>
    <property type="evidence" value="ECO:0007669"/>
    <property type="project" value="UniProtKB-SubCell"/>
</dbReference>
<dbReference type="Proteomes" id="UP000663850">
    <property type="component" value="Unassembled WGS sequence"/>
</dbReference>
<keyword evidence="5" id="KW-0677">Repeat</keyword>
<evidence type="ECO:0000256" key="4">
    <source>
        <dbReference type="ARBA" id="ARBA00022692"/>
    </source>
</evidence>
<evidence type="ECO:0000313" key="13">
    <source>
        <dbReference type="Proteomes" id="UP000663850"/>
    </source>
</evidence>
<proteinExistence type="inferred from homology"/>
<dbReference type="GO" id="GO:0022857">
    <property type="term" value="F:transmembrane transporter activity"/>
    <property type="evidence" value="ECO:0007669"/>
    <property type="project" value="TreeGrafter"/>
</dbReference>
<feature type="transmembrane region" description="Helical" evidence="11">
    <location>
        <begin position="127"/>
        <end position="148"/>
    </location>
</feature>
<name>A0A8H3D4C9_9AGAM</name>
<comment type="subcellular location">
    <subcellularLocation>
        <location evidence="1">Mitochondrion membrane</location>
        <topology evidence="1">Multi-pass membrane protein</topology>
    </subcellularLocation>
</comment>
<evidence type="ECO:0000256" key="7">
    <source>
        <dbReference type="ARBA" id="ARBA00023128"/>
    </source>
</evidence>
<dbReference type="PROSITE" id="PS50920">
    <property type="entry name" value="SOLCAR"/>
    <property type="match status" value="2"/>
</dbReference>
<evidence type="ECO:0000256" key="1">
    <source>
        <dbReference type="ARBA" id="ARBA00004225"/>
    </source>
</evidence>
<evidence type="ECO:0000256" key="5">
    <source>
        <dbReference type="ARBA" id="ARBA00022737"/>
    </source>
</evidence>
<protein>
    <submittedName>
        <fullName evidence="12">Uncharacterized protein</fullName>
    </submittedName>
</protein>
<evidence type="ECO:0000313" key="12">
    <source>
        <dbReference type="EMBL" id="CAE6512079.1"/>
    </source>
</evidence>
<comment type="similarity">
    <text evidence="2 10">Belongs to the mitochondrial carrier (TC 2.A.29) family.</text>
</comment>
<keyword evidence="8 9" id="KW-0472">Membrane</keyword>
<keyword evidence="7" id="KW-0496">Mitochondrion</keyword>
<evidence type="ECO:0000256" key="8">
    <source>
        <dbReference type="ARBA" id="ARBA00023136"/>
    </source>
</evidence>
<keyword evidence="4 9" id="KW-0812">Transmembrane</keyword>
<evidence type="ECO:0000256" key="3">
    <source>
        <dbReference type="ARBA" id="ARBA00022448"/>
    </source>
</evidence>
<feature type="transmembrane region" description="Helical" evidence="11">
    <location>
        <begin position="6"/>
        <end position="33"/>
    </location>
</feature>
<dbReference type="SUPFAM" id="SSF103506">
    <property type="entry name" value="Mitochondrial carrier"/>
    <property type="match status" value="2"/>
</dbReference>
<reference evidence="12" key="1">
    <citation type="submission" date="2021-01" db="EMBL/GenBank/DDBJ databases">
        <authorList>
            <person name="Kaushik A."/>
        </authorList>
    </citation>
    <scope>NUCLEOTIDE SEQUENCE</scope>
    <source>
        <strain evidence="12">Type strain: AG8-Rh-89/</strain>
    </source>
</reference>
<dbReference type="InterPro" id="IPR018108">
    <property type="entry name" value="MCP_transmembrane"/>
</dbReference>
<gene>
    <name evidence="12" type="ORF">RDB_LOCUS107624</name>
</gene>
<dbReference type="EMBL" id="CAJMWZ010005865">
    <property type="protein sequence ID" value="CAE6512079.1"/>
    <property type="molecule type" value="Genomic_DNA"/>
</dbReference>